<protein>
    <submittedName>
        <fullName evidence="1">Major facilitator transporter</fullName>
    </submittedName>
</protein>
<name>K8XIN7_RHOOP</name>
<dbReference type="Gene3D" id="1.20.1250.20">
    <property type="entry name" value="MFS general substrate transporter like domains"/>
    <property type="match status" value="1"/>
</dbReference>
<dbReference type="Proteomes" id="UP000005951">
    <property type="component" value="Unassembled WGS sequence"/>
</dbReference>
<gene>
    <name evidence="1" type="ORF">WSS_A40165</name>
</gene>
<organism evidence="1 2">
    <name type="scientific">Rhodococcus opacus M213</name>
    <dbReference type="NCBI Taxonomy" id="1129896"/>
    <lineage>
        <taxon>Bacteria</taxon>
        <taxon>Bacillati</taxon>
        <taxon>Actinomycetota</taxon>
        <taxon>Actinomycetes</taxon>
        <taxon>Mycobacteriales</taxon>
        <taxon>Nocardiaceae</taxon>
        <taxon>Rhodococcus</taxon>
    </lineage>
</organism>
<accession>K8XIN7</accession>
<dbReference type="InterPro" id="IPR036259">
    <property type="entry name" value="MFS_trans_sf"/>
</dbReference>
<evidence type="ECO:0000313" key="2">
    <source>
        <dbReference type="Proteomes" id="UP000005951"/>
    </source>
</evidence>
<proteinExistence type="predicted"/>
<evidence type="ECO:0000313" key="1">
    <source>
        <dbReference type="EMBL" id="EKT76935.1"/>
    </source>
</evidence>
<reference evidence="1 2" key="1">
    <citation type="journal article" date="2013" name="Genome Announc.">
        <title>Draft Genome Sequence of Rhodococcus opacus Strain M213 Shows a Diverse Catabolic Potential.</title>
        <authorList>
            <person name="Pathak A."/>
            <person name="Green S.J."/>
            <person name="Ogram A."/>
            <person name="Chauhan A."/>
        </authorList>
    </citation>
    <scope>NUCLEOTIDE SEQUENCE [LARGE SCALE GENOMIC DNA]</scope>
    <source>
        <strain evidence="1 2">M213</strain>
    </source>
</reference>
<sequence length="86" mass="8687">MIAISLGRAVMAALIDTSPVHLVEHGASLTVVGVTISLDIAGMYAFSPVFGIAAGKLGNRTVLLADQGALAMALLSAALGRPAMLR</sequence>
<dbReference type="SUPFAM" id="SSF103473">
    <property type="entry name" value="MFS general substrate transporter"/>
    <property type="match status" value="1"/>
</dbReference>
<dbReference type="EMBL" id="AJYC02000180">
    <property type="protein sequence ID" value="EKT76935.1"/>
    <property type="molecule type" value="Genomic_DNA"/>
</dbReference>
<comment type="caution">
    <text evidence="1">The sequence shown here is derived from an EMBL/GenBank/DDBJ whole genome shotgun (WGS) entry which is preliminary data.</text>
</comment>
<dbReference type="AlphaFoldDB" id="K8XIN7"/>